<evidence type="ECO:0000313" key="2">
    <source>
        <dbReference type="Proteomes" id="UP001649230"/>
    </source>
</evidence>
<dbReference type="RefSeq" id="WP_235117669.1">
    <property type="nucleotide sequence ID" value="NZ_CP090978.1"/>
</dbReference>
<gene>
    <name evidence="1" type="ORF">L0M14_15790</name>
</gene>
<dbReference type="EMBL" id="CP090978">
    <property type="protein sequence ID" value="UJF31322.1"/>
    <property type="molecule type" value="Genomic_DNA"/>
</dbReference>
<sequence length="49" mass="5331">MKRKALNSKNWSNGKTKVRVRQSGRANIAQGGNAIVVNASEIGVVRIRP</sequence>
<accession>A0ABY3SC17</accession>
<keyword evidence="2" id="KW-1185">Reference proteome</keyword>
<organism evidence="1 2">
    <name type="scientific">Paenibacillus hexagrammi</name>
    <dbReference type="NCBI Taxonomy" id="2908839"/>
    <lineage>
        <taxon>Bacteria</taxon>
        <taxon>Bacillati</taxon>
        <taxon>Bacillota</taxon>
        <taxon>Bacilli</taxon>
        <taxon>Bacillales</taxon>
        <taxon>Paenibacillaceae</taxon>
        <taxon>Paenibacillus</taxon>
    </lineage>
</organism>
<protein>
    <submittedName>
        <fullName evidence="1">Uncharacterized protein</fullName>
    </submittedName>
</protein>
<reference evidence="1 2" key="1">
    <citation type="journal article" date="2024" name="Int. J. Syst. Evol. Microbiol.">
        <title>Paenibacillus hexagrammi sp. nov., a novel bacterium isolated from the gut content of Hexagrammos agrammus.</title>
        <authorList>
            <person name="Jung H.K."/>
            <person name="Kim D.G."/>
            <person name="Zin H."/>
            <person name="Park J."/>
            <person name="Jung H."/>
            <person name="Kim Y.O."/>
            <person name="Kong H.J."/>
            <person name="Kim J.W."/>
            <person name="Kim Y.S."/>
        </authorList>
    </citation>
    <scope>NUCLEOTIDE SEQUENCE [LARGE SCALE GENOMIC DNA]</scope>
    <source>
        <strain evidence="1 2">YPD9-1</strain>
    </source>
</reference>
<proteinExistence type="predicted"/>
<dbReference type="Proteomes" id="UP001649230">
    <property type="component" value="Chromosome"/>
</dbReference>
<name>A0ABY3SC17_9BACL</name>
<evidence type="ECO:0000313" key="1">
    <source>
        <dbReference type="EMBL" id="UJF31322.1"/>
    </source>
</evidence>